<comment type="catalytic activity">
    <reaction evidence="7 8">
        <text>shikimate + NADP(+) = 3-dehydroshikimate + NADPH + H(+)</text>
        <dbReference type="Rhea" id="RHEA:17737"/>
        <dbReference type="ChEBI" id="CHEBI:15378"/>
        <dbReference type="ChEBI" id="CHEBI:16630"/>
        <dbReference type="ChEBI" id="CHEBI:36208"/>
        <dbReference type="ChEBI" id="CHEBI:57783"/>
        <dbReference type="ChEBI" id="CHEBI:58349"/>
        <dbReference type="EC" id="1.1.1.25"/>
    </reaction>
</comment>
<feature type="binding site" evidence="8">
    <location>
        <position position="91"/>
    </location>
    <ligand>
        <name>shikimate</name>
        <dbReference type="ChEBI" id="CHEBI:36208"/>
    </ligand>
</feature>
<comment type="caution">
    <text evidence="12">The sequence shown here is derived from an EMBL/GenBank/DDBJ whole genome shotgun (WGS) entry which is preliminary data.</text>
</comment>
<comment type="pathway">
    <text evidence="1 8">Metabolic intermediate biosynthesis; chorismate biosynthesis; chorismate from D-erythrose 4-phosphate and phosphoenolpyruvate: step 4/7.</text>
</comment>
<dbReference type="NCBIfam" id="NF001310">
    <property type="entry name" value="PRK00258.1-2"/>
    <property type="match status" value="1"/>
</dbReference>
<feature type="domain" description="Quinate/shikimate 5-dehydrogenase/glutamyl-tRNA reductase" evidence="9">
    <location>
        <begin position="121"/>
        <end position="197"/>
    </location>
</feature>
<feature type="binding site" evidence="8">
    <location>
        <position position="106"/>
    </location>
    <ligand>
        <name>shikimate</name>
        <dbReference type="ChEBI" id="CHEBI:36208"/>
    </ligand>
</feature>
<dbReference type="GO" id="GO:0004764">
    <property type="term" value="F:shikimate 3-dehydrogenase (NADP+) activity"/>
    <property type="evidence" value="ECO:0007669"/>
    <property type="project" value="UniProtKB-EC"/>
</dbReference>
<evidence type="ECO:0000256" key="2">
    <source>
        <dbReference type="ARBA" id="ARBA00012962"/>
    </source>
</evidence>
<dbReference type="Gene3D" id="3.40.50.10860">
    <property type="entry name" value="Leucine Dehydrogenase, chain A, domain 1"/>
    <property type="match status" value="1"/>
</dbReference>
<keyword evidence="3 8" id="KW-0028">Amino-acid biosynthesis</keyword>
<evidence type="ECO:0000259" key="11">
    <source>
        <dbReference type="Pfam" id="PF18317"/>
    </source>
</evidence>
<protein>
    <recommendedName>
        <fullName evidence="2 8">Shikimate dehydrogenase (NADP(+))</fullName>
        <shortName evidence="8">SDH</shortName>
        <ecNumber evidence="2 8">1.1.1.25</ecNumber>
    </recommendedName>
</protein>
<reference evidence="12 13" key="1">
    <citation type="submission" date="2024-09" db="EMBL/GenBank/DDBJ databases">
        <authorList>
            <person name="Sun Q."/>
            <person name="Mori K."/>
        </authorList>
    </citation>
    <scope>NUCLEOTIDE SEQUENCE [LARGE SCALE GENOMIC DNA]</scope>
    <source>
        <strain evidence="12 13">ATCC 51285</strain>
    </source>
</reference>
<dbReference type="Pfam" id="PF08501">
    <property type="entry name" value="Shikimate_dh_N"/>
    <property type="match status" value="1"/>
</dbReference>
<dbReference type="PANTHER" id="PTHR21089">
    <property type="entry name" value="SHIKIMATE DEHYDROGENASE"/>
    <property type="match status" value="1"/>
</dbReference>
<comment type="function">
    <text evidence="8">Involved in the biosynthesis of the chorismate, which leads to the biosynthesis of aromatic amino acids. Catalyzes the reversible NADPH linked reduction of 3-dehydroshikimate (DHSA) to yield shikimate (SA).</text>
</comment>
<keyword evidence="6 8" id="KW-0057">Aromatic amino acid biosynthesis</keyword>
<evidence type="ECO:0000256" key="1">
    <source>
        <dbReference type="ARBA" id="ARBA00004871"/>
    </source>
</evidence>
<keyword evidence="4 8" id="KW-0521">NADP</keyword>
<evidence type="ECO:0000256" key="5">
    <source>
        <dbReference type="ARBA" id="ARBA00023002"/>
    </source>
</evidence>
<feature type="binding site" evidence="8">
    <location>
        <position position="243"/>
    </location>
    <ligand>
        <name>NADP(+)</name>
        <dbReference type="ChEBI" id="CHEBI:58349"/>
    </ligand>
</feature>
<feature type="binding site" evidence="8">
    <location>
        <position position="219"/>
    </location>
    <ligand>
        <name>NADP(+)</name>
        <dbReference type="ChEBI" id="CHEBI:58349"/>
    </ligand>
</feature>
<comment type="subunit">
    <text evidence="8">Homodimer.</text>
</comment>
<gene>
    <name evidence="8 12" type="primary">aroE</name>
    <name evidence="12" type="ORF">ACFFLH_06915</name>
</gene>
<dbReference type="PANTHER" id="PTHR21089:SF1">
    <property type="entry name" value="BIFUNCTIONAL 3-DEHYDROQUINATE DEHYDRATASE_SHIKIMATE DEHYDROGENASE, CHLOROPLASTIC"/>
    <property type="match status" value="1"/>
</dbReference>
<evidence type="ECO:0000256" key="8">
    <source>
        <dbReference type="HAMAP-Rule" id="MF_00222"/>
    </source>
</evidence>
<proteinExistence type="inferred from homology"/>
<dbReference type="Pfam" id="PF18317">
    <property type="entry name" value="SDH_C"/>
    <property type="match status" value="1"/>
</dbReference>
<dbReference type="SUPFAM" id="SSF51735">
    <property type="entry name" value="NAD(P)-binding Rossmann-fold domains"/>
    <property type="match status" value="1"/>
</dbReference>
<feature type="domain" description="SDH C-terminal" evidence="11">
    <location>
        <begin position="243"/>
        <end position="269"/>
    </location>
</feature>
<keyword evidence="13" id="KW-1185">Reference proteome</keyword>
<feature type="active site" description="Proton acceptor" evidence="8">
    <location>
        <position position="70"/>
    </location>
</feature>
<feature type="domain" description="Shikimate dehydrogenase substrate binding N-terminal" evidence="10">
    <location>
        <begin position="11"/>
        <end position="93"/>
    </location>
</feature>
<organism evidence="12 13">
    <name type="scientific">Balneatrix alpica</name>
    <dbReference type="NCBI Taxonomy" id="75684"/>
    <lineage>
        <taxon>Bacteria</taxon>
        <taxon>Pseudomonadati</taxon>
        <taxon>Pseudomonadota</taxon>
        <taxon>Gammaproteobacteria</taxon>
        <taxon>Oceanospirillales</taxon>
        <taxon>Balneatrichaceae</taxon>
        <taxon>Balneatrix</taxon>
    </lineage>
</organism>
<dbReference type="NCBIfam" id="TIGR00507">
    <property type="entry name" value="aroE"/>
    <property type="match status" value="1"/>
</dbReference>
<dbReference type="InterPro" id="IPR041121">
    <property type="entry name" value="SDH_C"/>
</dbReference>
<dbReference type="InterPro" id="IPR022893">
    <property type="entry name" value="Shikimate_DH_fam"/>
</dbReference>
<evidence type="ECO:0000313" key="13">
    <source>
        <dbReference type="Proteomes" id="UP001589628"/>
    </source>
</evidence>
<dbReference type="InterPro" id="IPR006151">
    <property type="entry name" value="Shikm_DH/Glu-tRNA_Rdtase"/>
</dbReference>
<feature type="binding site" evidence="8">
    <location>
        <begin position="155"/>
        <end position="160"/>
    </location>
    <ligand>
        <name>NADP(+)</name>
        <dbReference type="ChEBI" id="CHEBI:58349"/>
    </ligand>
</feature>
<feature type="binding site" evidence="8">
    <location>
        <begin position="19"/>
        <end position="21"/>
    </location>
    <ligand>
        <name>shikimate</name>
        <dbReference type="ChEBI" id="CHEBI:36208"/>
    </ligand>
</feature>
<dbReference type="RefSeq" id="WP_027311629.1">
    <property type="nucleotide sequence ID" value="NZ_JAUESS010000007.1"/>
</dbReference>
<accession>A0ABV5ZA32</accession>
<evidence type="ECO:0000256" key="3">
    <source>
        <dbReference type="ARBA" id="ARBA00022605"/>
    </source>
</evidence>
<feature type="binding site" evidence="8">
    <location>
        <position position="66"/>
    </location>
    <ligand>
        <name>shikimate</name>
        <dbReference type="ChEBI" id="CHEBI:36208"/>
    </ligand>
</feature>
<dbReference type="InterPro" id="IPR036291">
    <property type="entry name" value="NAD(P)-bd_dom_sf"/>
</dbReference>
<dbReference type="EC" id="1.1.1.25" evidence="2 8"/>
<dbReference type="InterPro" id="IPR011342">
    <property type="entry name" value="Shikimate_DH"/>
</dbReference>
<evidence type="ECO:0000313" key="12">
    <source>
        <dbReference type="EMBL" id="MFB9886136.1"/>
    </source>
</evidence>
<feature type="binding site" evidence="8">
    <location>
        <position position="82"/>
    </location>
    <ligand>
        <name>NADP(+)</name>
        <dbReference type="ChEBI" id="CHEBI:58349"/>
    </ligand>
</feature>
<sequence length="278" mass="29824">MTEPLLERYAVVGNPIGHSKSPRIHSQFAQQTGQLLSYETLLAPLDSFAEAMQFFFAQGGKGLNVTLPFKEQAFALCHRLSEGARRAGAVNTLWQQEGELWGDNTDGVGLVRDLSHNLGWQLDNQRILLLGAGGAVRGVLMPLLASQPATLVIANRTASKAQALAADFDDMGPVVGCGFADLEGHCFDIVINGTSASLQGELPPLPAGILAQGARVYDMMYGAEPTVFMRWAQAQGAAQAQDGLGMLVEQAAQSFFIWRGVRPQTAKVISSIRESLLT</sequence>
<keyword evidence="5 8" id="KW-0560">Oxidoreductase</keyword>
<dbReference type="Pfam" id="PF01488">
    <property type="entry name" value="Shikimate_DH"/>
    <property type="match status" value="1"/>
</dbReference>
<dbReference type="EMBL" id="JBHLZN010000002">
    <property type="protein sequence ID" value="MFB9886136.1"/>
    <property type="molecule type" value="Genomic_DNA"/>
</dbReference>
<name>A0ABV5ZA32_9GAMM</name>
<dbReference type="CDD" id="cd01065">
    <property type="entry name" value="NAD_bind_Shikimate_DH"/>
    <property type="match status" value="1"/>
</dbReference>
<dbReference type="HAMAP" id="MF_00222">
    <property type="entry name" value="Shikimate_DH_AroE"/>
    <property type="match status" value="1"/>
</dbReference>
<dbReference type="InterPro" id="IPR013708">
    <property type="entry name" value="Shikimate_DH-bd_N"/>
</dbReference>
<comment type="similarity">
    <text evidence="8">Belongs to the shikimate dehydrogenase family.</text>
</comment>
<evidence type="ECO:0000259" key="10">
    <source>
        <dbReference type="Pfam" id="PF08501"/>
    </source>
</evidence>
<dbReference type="Gene3D" id="3.40.50.720">
    <property type="entry name" value="NAD(P)-binding Rossmann-like Domain"/>
    <property type="match status" value="1"/>
</dbReference>
<evidence type="ECO:0000256" key="7">
    <source>
        <dbReference type="ARBA" id="ARBA00049442"/>
    </source>
</evidence>
<dbReference type="Proteomes" id="UP001589628">
    <property type="component" value="Unassembled WGS sequence"/>
</dbReference>
<evidence type="ECO:0000259" key="9">
    <source>
        <dbReference type="Pfam" id="PF01488"/>
    </source>
</evidence>
<feature type="binding site" evidence="8">
    <location>
        <begin position="131"/>
        <end position="135"/>
    </location>
    <ligand>
        <name>NADP(+)</name>
        <dbReference type="ChEBI" id="CHEBI:58349"/>
    </ligand>
</feature>
<evidence type="ECO:0000256" key="6">
    <source>
        <dbReference type="ARBA" id="ARBA00023141"/>
    </source>
</evidence>
<feature type="binding site" evidence="8">
    <location>
        <position position="221"/>
    </location>
    <ligand>
        <name>shikimate</name>
        <dbReference type="ChEBI" id="CHEBI:36208"/>
    </ligand>
</feature>
<feature type="binding site" evidence="8">
    <location>
        <position position="250"/>
    </location>
    <ligand>
        <name>shikimate</name>
        <dbReference type="ChEBI" id="CHEBI:36208"/>
    </ligand>
</feature>
<evidence type="ECO:0000256" key="4">
    <source>
        <dbReference type="ARBA" id="ARBA00022857"/>
    </source>
</evidence>
<dbReference type="SUPFAM" id="SSF53223">
    <property type="entry name" value="Aminoacid dehydrogenase-like, N-terminal domain"/>
    <property type="match status" value="1"/>
</dbReference>
<dbReference type="InterPro" id="IPR046346">
    <property type="entry name" value="Aminoacid_DH-like_N_sf"/>
</dbReference>